<evidence type="ECO:0000313" key="1">
    <source>
        <dbReference type="EMBL" id="THU88138.1"/>
    </source>
</evidence>
<dbReference type="AlphaFoldDB" id="A0A4S8LHS9"/>
<dbReference type="OrthoDB" id="2269034at2759"/>
<dbReference type="EMBL" id="ML179420">
    <property type="protein sequence ID" value="THU88138.1"/>
    <property type="molecule type" value="Genomic_DNA"/>
</dbReference>
<proteinExistence type="predicted"/>
<sequence length="607" mass="69566">MPRTVLCSACKRDLVTPDLPCDLSHRDILRSGSIPSKLVASQVEHAIAHWSPVITQYDAEIETLEGILEELRSKKGEIQGYLDERQKLWSPIRKLPVEILGEIFATCSDNGLLITGVPKGKISAPTLALSHVCFLWRKIILSTPSLWARMSVDFVHAEKERARSLVELYLTRSRPAPLTCKLEALDSSNIVDLQDFDESMDIVLPLARHEIEDDHLRTFELFCLEADRWQDVYLNLHSTFFNIYRMFTAAPLLKTFGIKWEDEPWTYEDHTDGFLRRIVQNSPLLHNLVLSNFHDRFGRGVPLNHHQVTSLCIIGVFHENELGVVDIFRLFTHLEHLEISLDRALSSTHSEINDEVPHPQCHSSTLKTLVLKIRSNKSSNRVISSLVLPSLRSLDLSTDYKLLRDELDFSIQSLKNMLQYSPHIESFKLYSIMVIQVVDVLDLLARIPSLTHLTIEADSVFFYNKFFLDMTSTLPSPAHSRSDEDRGLLPHLKSLDLTVWFLTSEDEEEQDPDIPNPKLIVDMVESRRQQHDANVVTDQTVSEQPRVMTTQTLNELCHFGIAASVEDGKVLMDEEREWHECLSRLLRDRLRVHMDRGLSCTQDLGPF</sequence>
<dbReference type="Gene3D" id="3.80.10.10">
    <property type="entry name" value="Ribonuclease Inhibitor"/>
    <property type="match status" value="1"/>
</dbReference>
<protein>
    <submittedName>
        <fullName evidence="1">Uncharacterized protein</fullName>
    </submittedName>
</protein>
<dbReference type="InterPro" id="IPR032675">
    <property type="entry name" value="LRR_dom_sf"/>
</dbReference>
<evidence type="ECO:0000313" key="2">
    <source>
        <dbReference type="Proteomes" id="UP000297245"/>
    </source>
</evidence>
<name>A0A4S8LHS9_DENBC</name>
<organism evidence="1 2">
    <name type="scientific">Dendrothele bispora (strain CBS 962.96)</name>
    <dbReference type="NCBI Taxonomy" id="1314807"/>
    <lineage>
        <taxon>Eukaryota</taxon>
        <taxon>Fungi</taxon>
        <taxon>Dikarya</taxon>
        <taxon>Basidiomycota</taxon>
        <taxon>Agaricomycotina</taxon>
        <taxon>Agaricomycetes</taxon>
        <taxon>Agaricomycetidae</taxon>
        <taxon>Agaricales</taxon>
        <taxon>Agaricales incertae sedis</taxon>
        <taxon>Dendrothele</taxon>
    </lineage>
</organism>
<dbReference type="SUPFAM" id="SSF52047">
    <property type="entry name" value="RNI-like"/>
    <property type="match status" value="1"/>
</dbReference>
<accession>A0A4S8LHS9</accession>
<gene>
    <name evidence="1" type="ORF">K435DRAFT_969595</name>
</gene>
<dbReference type="Proteomes" id="UP000297245">
    <property type="component" value="Unassembled WGS sequence"/>
</dbReference>
<reference evidence="1 2" key="1">
    <citation type="journal article" date="2019" name="Nat. Ecol. Evol.">
        <title>Megaphylogeny resolves global patterns of mushroom evolution.</title>
        <authorList>
            <person name="Varga T."/>
            <person name="Krizsan K."/>
            <person name="Foldi C."/>
            <person name="Dima B."/>
            <person name="Sanchez-Garcia M."/>
            <person name="Sanchez-Ramirez S."/>
            <person name="Szollosi G.J."/>
            <person name="Szarkandi J.G."/>
            <person name="Papp V."/>
            <person name="Albert L."/>
            <person name="Andreopoulos W."/>
            <person name="Angelini C."/>
            <person name="Antonin V."/>
            <person name="Barry K.W."/>
            <person name="Bougher N.L."/>
            <person name="Buchanan P."/>
            <person name="Buyck B."/>
            <person name="Bense V."/>
            <person name="Catcheside P."/>
            <person name="Chovatia M."/>
            <person name="Cooper J."/>
            <person name="Damon W."/>
            <person name="Desjardin D."/>
            <person name="Finy P."/>
            <person name="Geml J."/>
            <person name="Haridas S."/>
            <person name="Hughes K."/>
            <person name="Justo A."/>
            <person name="Karasinski D."/>
            <person name="Kautmanova I."/>
            <person name="Kiss B."/>
            <person name="Kocsube S."/>
            <person name="Kotiranta H."/>
            <person name="LaButti K.M."/>
            <person name="Lechner B.E."/>
            <person name="Liimatainen K."/>
            <person name="Lipzen A."/>
            <person name="Lukacs Z."/>
            <person name="Mihaltcheva S."/>
            <person name="Morgado L.N."/>
            <person name="Niskanen T."/>
            <person name="Noordeloos M.E."/>
            <person name="Ohm R.A."/>
            <person name="Ortiz-Santana B."/>
            <person name="Ovrebo C."/>
            <person name="Racz N."/>
            <person name="Riley R."/>
            <person name="Savchenko A."/>
            <person name="Shiryaev A."/>
            <person name="Soop K."/>
            <person name="Spirin V."/>
            <person name="Szebenyi C."/>
            <person name="Tomsovsky M."/>
            <person name="Tulloss R.E."/>
            <person name="Uehling J."/>
            <person name="Grigoriev I.V."/>
            <person name="Vagvolgyi C."/>
            <person name="Papp T."/>
            <person name="Martin F.M."/>
            <person name="Miettinen O."/>
            <person name="Hibbett D.S."/>
            <person name="Nagy L.G."/>
        </authorList>
    </citation>
    <scope>NUCLEOTIDE SEQUENCE [LARGE SCALE GENOMIC DNA]</scope>
    <source>
        <strain evidence="1 2">CBS 962.96</strain>
    </source>
</reference>
<keyword evidence="2" id="KW-1185">Reference proteome</keyword>